<evidence type="ECO:0000313" key="2">
    <source>
        <dbReference type="Proteomes" id="UP001187315"/>
    </source>
</evidence>
<proteinExistence type="predicted"/>
<comment type="caution">
    <text evidence="1">The sequence shown here is derived from an EMBL/GenBank/DDBJ whole genome shotgun (WGS) entry which is preliminary data.</text>
</comment>
<dbReference type="AlphaFoldDB" id="A0AA88MIX0"/>
<evidence type="ECO:0000313" key="1">
    <source>
        <dbReference type="EMBL" id="KAK2838843.1"/>
    </source>
</evidence>
<dbReference type="Proteomes" id="UP001187315">
    <property type="component" value="Unassembled WGS sequence"/>
</dbReference>
<name>A0AA88MIX0_TACVA</name>
<dbReference type="EMBL" id="JAVHJS010000013">
    <property type="protein sequence ID" value="KAK2838843.1"/>
    <property type="molecule type" value="Genomic_DNA"/>
</dbReference>
<organism evidence="1 2">
    <name type="scientific">Tachysurus vachellii</name>
    <name type="common">Darkbarbel catfish</name>
    <name type="synonym">Pelteobagrus vachellii</name>
    <dbReference type="NCBI Taxonomy" id="175792"/>
    <lineage>
        <taxon>Eukaryota</taxon>
        <taxon>Metazoa</taxon>
        <taxon>Chordata</taxon>
        <taxon>Craniata</taxon>
        <taxon>Vertebrata</taxon>
        <taxon>Euteleostomi</taxon>
        <taxon>Actinopterygii</taxon>
        <taxon>Neopterygii</taxon>
        <taxon>Teleostei</taxon>
        <taxon>Ostariophysi</taxon>
        <taxon>Siluriformes</taxon>
        <taxon>Bagridae</taxon>
        <taxon>Tachysurus</taxon>
    </lineage>
</organism>
<keyword evidence="2" id="KW-1185">Reference proteome</keyword>
<reference evidence="1" key="1">
    <citation type="submission" date="2023-08" db="EMBL/GenBank/DDBJ databases">
        <title>Pelteobagrus vachellii genome.</title>
        <authorList>
            <person name="Liu H."/>
        </authorList>
    </citation>
    <scope>NUCLEOTIDE SEQUENCE</scope>
    <source>
        <strain evidence="1">PRFRI_2022a</strain>
        <tissue evidence="1">Muscle</tissue>
    </source>
</reference>
<gene>
    <name evidence="1" type="ORF">Q7C36_013657</name>
</gene>
<protein>
    <submittedName>
        <fullName evidence="1">Uncharacterized protein</fullName>
    </submittedName>
</protein>
<accession>A0AA88MIX0</accession>
<sequence length="178" mass="18475">MASMAEEVVTDTMLEATMVCRPCLWKGLALLLVSVNSEVAQQQQPQWAPPAGLMFQPHQAPPAGQKCQLASIQALSSCLIQALFPHPTAFGCGQMDTGEKVVSIAEVDGSGSGLDTTHGVTGDDALNGMEDATVATLGDGAVEEDGNSGVTASIGRMVIADPETPLDLTLGHNTRKKT</sequence>